<evidence type="ECO:0000256" key="10">
    <source>
        <dbReference type="ARBA" id="ARBA00022840"/>
    </source>
</evidence>
<dbReference type="InterPro" id="IPR001789">
    <property type="entry name" value="Sig_transdc_resp-reg_receiver"/>
</dbReference>
<dbReference type="PANTHER" id="PTHR45339">
    <property type="entry name" value="HYBRID SIGNAL TRANSDUCTION HISTIDINE KINASE J"/>
    <property type="match status" value="1"/>
</dbReference>
<dbReference type="Pfam" id="PF08447">
    <property type="entry name" value="PAS_3"/>
    <property type="match status" value="3"/>
</dbReference>
<evidence type="ECO:0000256" key="12">
    <source>
        <dbReference type="ARBA" id="ARBA00023012"/>
    </source>
</evidence>
<keyword evidence="21" id="KW-1185">Reference proteome</keyword>
<dbReference type="InterPro" id="IPR036097">
    <property type="entry name" value="HisK_dim/P_sf"/>
</dbReference>
<dbReference type="PROSITE" id="PS50109">
    <property type="entry name" value="HIS_KIN"/>
    <property type="match status" value="1"/>
</dbReference>
<dbReference type="SMART" id="SM00448">
    <property type="entry name" value="REC"/>
    <property type="match status" value="1"/>
</dbReference>
<evidence type="ECO:0000256" key="5">
    <source>
        <dbReference type="ARBA" id="ARBA00022553"/>
    </source>
</evidence>
<dbReference type="SUPFAM" id="SSF55781">
    <property type="entry name" value="GAF domain-like"/>
    <property type="match status" value="1"/>
</dbReference>
<dbReference type="PANTHER" id="PTHR45339:SF1">
    <property type="entry name" value="HYBRID SIGNAL TRANSDUCTION HISTIDINE KINASE J"/>
    <property type="match status" value="1"/>
</dbReference>
<dbReference type="SMART" id="SM00086">
    <property type="entry name" value="PAC"/>
    <property type="match status" value="3"/>
</dbReference>
<feature type="compositionally biased region" description="Basic and acidic residues" evidence="16">
    <location>
        <begin position="989"/>
        <end position="1014"/>
    </location>
</feature>
<dbReference type="InterPro" id="IPR005467">
    <property type="entry name" value="His_kinase_dom"/>
</dbReference>
<evidence type="ECO:0000256" key="7">
    <source>
        <dbReference type="ARBA" id="ARBA00022692"/>
    </source>
</evidence>
<evidence type="ECO:0000259" key="17">
    <source>
        <dbReference type="PROSITE" id="PS50109"/>
    </source>
</evidence>
<dbReference type="Gene3D" id="3.30.565.10">
    <property type="entry name" value="Histidine kinase-like ATPase, C-terminal domain"/>
    <property type="match status" value="1"/>
</dbReference>
<sequence>MTTGSASEAERLAALHALRILDSDPEAQFDAVCRTAQRLFGVATAYISLVDAERQWLKACTGAMPTQTPRAGSFCDRTIERDALLVVPDARRDPRFSGLGIVTGPPHIVFYAGAPLILRPGVRLGSLCLVDPRPRDFSPEDEAALRDLAEVVTAQMRLRRDNLAFASERALRQIHESTIRAQGAEIERRASANSLLTMAEQIAQVGHWRIDFVSGHPIYSESLLRIAGLDPAPPTGRHPGLAQLCHPADRGRVEAILAAAIASCHEFEFETRFARPDGTVRDVMVRGTCKTDEAGRTTGLYGILMDVTDRLRIQAEMRRSEMRYRSLADALPLLVWTIDPDSGESTYGNARFEDYYGPIGAAREQRLARNHPDDAEAMEAAWQAVQASGRGYDGQWRLRARDGSYRWHKLSVTPIRSAADPAKVVEWIGTALDIDEIVSARLAVEDTSRLLGIALEGAEAGTFDWNLRTGITVLSPESVRLYGLPETGEPRALSPTEWTATIHPDDVVEAWNRIHHAVDSQTRFTAEYRVNGRWLYTSGRTLYDGDGRPYRMLGLHLDITERKAAEAALRAATAEARAATVEAERASAAKSEFLAAMSHEIRTPLNGILGYADLLLDRPGRDPEDRRRLELIRVSGEALLTVVNDVLDVSKIEAGRLELDPIPFDLGKMIEDTVAITRGGALKSALTVEARIDPDLPTSVVGDANRLRQVLFNLLNNAVKFTPAGSVTLTVRYEGSIPGADGGTAEALRFEIRDTGIGIAPSQRHRLFKPFSQVDGSISRRFGGSGLGLAICHRLVTMMGGEIGVESVEGAGSTFWFTLALPRAAAPLAAEAAEGTRRPDAAEGARLLLVEDVPINQTLARAVLEAEGYRVDVAGDGAAAIAAVEAAYGAEDGADPYAVVLMDVQMPGMDGLTATRRIRAMPGPAARLPVVAMTANVLDGQVQELIAAGMDDHVGKPFKRAQLGAVIERWRAVGAERARGGAAPVQMPRQEERQDERQEERRDDRSRAFRPEPVVRADARTSGPVLDRAAFAAVQDAMGRERVLSLLSLLELDLELRFLPEGAVPERTAFDREQLAYDAHAMVAAAGALGFVALSDLCREIEAACREGGDLPALIRRLVTLRTDTLGTIRALRAA</sequence>
<dbReference type="InterPro" id="IPR003661">
    <property type="entry name" value="HisK_dim/P_dom"/>
</dbReference>
<dbReference type="RefSeq" id="WP_350397357.1">
    <property type="nucleotide sequence ID" value="NZ_JBELQE010000129.1"/>
</dbReference>
<dbReference type="CDD" id="cd16922">
    <property type="entry name" value="HATPase_EvgS-ArcB-TorS-like"/>
    <property type="match status" value="1"/>
</dbReference>
<dbReference type="InterPro" id="IPR004358">
    <property type="entry name" value="Sig_transdc_His_kin-like_C"/>
</dbReference>
<keyword evidence="5 14" id="KW-0597">Phosphoprotein</keyword>
<dbReference type="SMART" id="SM00065">
    <property type="entry name" value="GAF"/>
    <property type="match status" value="1"/>
</dbReference>
<keyword evidence="6" id="KW-0808">Transferase</keyword>
<keyword evidence="12" id="KW-0902">Two-component regulatory system</keyword>
<keyword evidence="13" id="KW-0472">Membrane</keyword>
<dbReference type="CDD" id="cd00082">
    <property type="entry name" value="HisKA"/>
    <property type="match status" value="1"/>
</dbReference>
<dbReference type="InterPro" id="IPR000700">
    <property type="entry name" value="PAS-assoc_C"/>
</dbReference>
<dbReference type="InterPro" id="IPR036890">
    <property type="entry name" value="HATPase_C_sf"/>
</dbReference>
<dbReference type="SUPFAM" id="SSF47384">
    <property type="entry name" value="Homodimeric domain of signal transducing histidine kinase"/>
    <property type="match status" value="1"/>
</dbReference>
<dbReference type="Gene3D" id="3.30.450.40">
    <property type="match status" value="1"/>
</dbReference>
<dbReference type="EMBL" id="JBELQE010000129">
    <property type="protein sequence ID" value="MER2253151.1"/>
    <property type="molecule type" value="Genomic_DNA"/>
</dbReference>
<keyword evidence="11" id="KW-1133">Transmembrane helix</keyword>
<dbReference type="EC" id="2.7.13.3" evidence="3"/>
<dbReference type="CDD" id="cd00130">
    <property type="entry name" value="PAS"/>
    <property type="match status" value="3"/>
</dbReference>
<dbReference type="Gene3D" id="2.10.70.100">
    <property type="match status" value="1"/>
</dbReference>
<dbReference type="NCBIfam" id="TIGR00229">
    <property type="entry name" value="sensory_box"/>
    <property type="match status" value="1"/>
</dbReference>
<evidence type="ECO:0000256" key="13">
    <source>
        <dbReference type="ARBA" id="ARBA00023136"/>
    </source>
</evidence>
<evidence type="ECO:0000313" key="20">
    <source>
        <dbReference type="EMBL" id="MER2253151.1"/>
    </source>
</evidence>
<evidence type="ECO:0000259" key="18">
    <source>
        <dbReference type="PROSITE" id="PS50110"/>
    </source>
</evidence>
<dbReference type="InterPro" id="IPR000014">
    <property type="entry name" value="PAS"/>
</dbReference>
<keyword evidence="15" id="KW-0175">Coiled coil</keyword>
<proteinExistence type="predicted"/>
<dbReference type="SUPFAM" id="SSF47226">
    <property type="entry name" value="Histidine-containing phosphotransfer domain, HPT domain"/>
    <property type="match status" value="1"/>
</dbReference>
<protein>
    <recommendedName>
        <fullName evidence="3">histidine kinase</fullName>
        <ecNumber evidence="3">2.7.13.3</ecNumber>
    </recommendedName>
</protein>
<dbReference type="SUPFAM" id="SSF55785">
    <property type="entry name" value="PYP-like sensor domain (PAS domain)"/>
    <property type="match status" value="3"/>
</dbReference>
<feature type="coiled-coil region" evidence="15">
    <location>
        <begin position="557"/>
        <end position="589"/>
    </location>
</feature>
<keyword evidence="8" id="KW-0547">Nucleotide-binding</keyword>
<dbReference type="InterPro" id="IPR036641">
    <property type="entry name" value="HPT_dom_sf"/>
</dbReference>
<dbReference type="Pfam" id="PF00072">
    <property type="entry name" value="Response_reg"/>
    <property type="match status" value="1"/>
</dbReference>
<dbReference type="Gene3D" id="1.10.287.130">
    <property type="match status" value="1"/>
</dbReference>
<evidence type="ECO:0000256" key="2">
    <source>
        <dbReference type="ARBA" id="ARBA00004651"/>
    </source>
</evidence>
<accession>A0ABV1QUW9</accession>
<dbReference type="InterPro" id="IPR011006">
    <property type="entry name" value="CheY-like_superfamily"/>
</dbReference>
<dbReference type="SUPFAM" id="SSF52172">
    <property type="entry name" value="CheY-like"/>
    <property type="match status" value="1"/>
</dbReference>
<dbReference type="PRINTS" id="PR00344">
    <property type="entry name" value="BCTRLSENSOR"/>
</dbReference>
<feature type="region of interest" description="Disordered" evidence="16">
    <location>
        <begin position="978"/>
        <end position="1014"/>
    </location>
</feature>
<dbReference type="SMART" id="SM00091">
    <property type="entry name" value="PAS"/>
    <property type="match status" value="3"/>
</dbReference>
<evidence type="ECO:0000256" key="6">
    <source>
        <dbReference type="ARBA" id="ARBA00022679"/>
    </source>
</evidence>
<dbReference type="SMART" id="SM00387">
    <property type="entry name" value="HATPase_c"/>
    <property type="match status" value="1"/>
</dbReference>
<gene>
    <name evidence="20" type="ORF">ABS772_24835</name>
</gene>
<evidence type="ECO:0000256" key="15">
    <source>
        <dbReference type="SAM" id="Coils"/>
    </source>
</evidence>
<feature type="domain" description="PAC" evidence="19">
    <location>
        <begin position="392"/>
        <end position="446"/>
    </location>
</feature>
<reference evidence="20 21" key="1">
    <citation type="submission" date="2024-06" db="EMBL/GenBank/DDBJ databases">
        <authorList>
            <person name="Campbell A.G."/>
        </authorList>
    </citation>
    <scope>NUCLEOTIDE SEQUENCE [LARGE SCALE GENOMIC DNA]</scope>
    <source>
        <strain evidence="20 21">EM12</strain>
    </source>
</reference>
<evidence type="ECO:0000256" key="9">
    <source>
        <dbReference type="ARBA" id="ARBA00022777"/>
    </source>
</evidence>
<comment type="subcellular location">
    <subcellularLocation>
        <location evidence="2">Cell membrane</location>
        <topology evidence="2">Multi-pass membrane protein</topology>
    </subcellularLocation>
</comment>
<dbReference type="SUPFAM" id="SSF55874">
    <property type="entry name" value="ATPase domain of HSP90 chaperone/DNA topoisomerase II/histidine kinase"/>
    <property type="match status" value="1"/>
</dbReference>
<dbReference type="InterPro" id="IPR013655">
    <property type="entry name" value="PAS_fold_3"/>
</dbReference>
<dbReference type="CDD" id="cd17546">
    <property type="entry name" value="REC_hyHK_CKI1_RcsC-like"/>
    <property type="match status" value="1"/>
</dbReference>
<organism evidence="20 21">
    <name type="scientific">Methylorubrum podarium</name>
    <dbReference type="NCBI Taxonomy" id="200476"/>
    <lineage>
        <taxon>Bacteria</taxon>
        <taxon>Pseudomonadati</taxon>
        <taxon>Pseudomonadota</taxon>
        <taxon>Alphaproteobacteria</taxon>
        <taxon>Hyphomicrobiales</taxon>
        <taxon>Methylobacteriaceae</taxon>
        <taxon>Methylorubrum</taxon>
    </lineage>
</organism>
<evidence type="ECO:0000256" key="11">
    <source>
        <dbReference type="ARBA" id="ARBA00022989"/>
    </source>
</evidence>
<comment type="caution">
    <text evidence="20">The sequence shown here is derived from an EMBL/GenBank/DDBJ whole genome shotgun (WGS) entry which is preliminary data.</text>
</comment>
<dbReference type="Pfam" id="PF02518">
    <property type="entry name" value="HATPase_c"/>
    <property type="match status" value="1"/>
</dbReference>
<evidence type="ECO:0000256" key="14">
    <source>
        <dbReference type="PROSITE-ProRule" id="PRU00169"/>
    </source>
</evidence>
<dbReference type="Proteomes" id="UP001480955">
    <property type="component" value="Unassembled WGS sequence"/>
</dbReference>
<dbReference type="Pfam" id="PF01590">
    <property type="entry name" value="GAF"/>
    <property type="match status" value="1"/>
</dbReference>
<keyword evidence="9" id="KW-0418">Kinase</keyword>
<dbReference type="PROSITE" id="PS50113">
    <property type="entry name" value="PAC"/>
    <property type="match status" value="3"/>
</dbReference>
<name>A0ABV1QUW9_9HYPH</name>
<evidence type="ECO:0000313" key="21">
    <source>
        <dbReference type="Proteomes" id="UP001480955"/>
    </source>
</evidence>
<keyword evidence="10" id="KW-0067">ATP-binding</keyword>
<dbReference type="Gene3D" id="3.40.50.2300">
    <property type="match status" value="1"/>
</dbReference>
<evidence type="ECO:0000256" key="16">
    <source>
        <dbReference type="SAM" id="MobiDB-lite"/>
    </source>
</evidence>
<dbReference type="InterPro" id="IPR003018">
    <property type="entry name" value="GAF"/>
</dbReference>
<evidence type="ECO:0000256" key="1">
    <source>
        <dbReference type="ARBA" id="ARBA00000085"/>
    </source>
</evidence>
<dbReference type="Pfam" id="PF00512">
    <property type="entry name" value="HisKA"/>
    <property type="match status" value="1"/>
</dbReference>
<dbReference type="SMART" id="SM00388">
    <property type="entry name" value="HisKA"/>
    <property type="match status" value="1"/>
</dbReference>
<feature type="modified residue" description="4-aspartylphosphate" evidence="14">
    <location>
        <position position="903"/>
    </location>
</feature>
<feature type="domain" description="Histidine kinase" evidence="17">
    <location>
        <begin position="596"/>
        <end position="823"/>
    </location>
</feature>
<comment type="catalytic activity">
    <reaction evidence="1">
        <text>ATP + protein L-histidine = ADP + protein N-phospho-L-histidine.</text>
        <dbReference type="EC" id="2.7.13.3"/>
    </reaction>
</comment>
<feature type="domain" description="Response regulatory" evidence="18">
    <location>
        <begin position="846"/>
        <end position="971"/>
    </location>
</feature>
<dbReference type="InterPro" id="IPR035965">
    <property type="entry name" value="PAS-like_dom_sf"/>
</dbReference>
<dbReference type="InterPro" id="IPR001610">
    <property type="entry name" value="PAC"/>
</dbReference>
<evidence type="ECO:0000256" key="8">
    <source>
        <dbReference type="ARBA" id="ARBA00022741"/>
    </source>
</evidence>
<dbReference type="InterPro" id="IPR003594">
    <property type="entry name" value="HATPase_dom"/>
</dbReference>
<evidence type="ECO:0000259" key="19">
    <source>
        <dbReference type="PROSITE" id="PS50113"/>
    </source>
</evidence>
<dbReference type="InterPro" id="IPR029016">
    <property type="entry name" value="GAF-like_dom_sf"/>
</dbReference>
<dbReference type="Gene3D" id="1.20.120.160">
    <property type="entry name" value="HPT domain"/>
    <property type="match status" value="1"/>
</dbReference>
<keyword evidence="4" id="KW-1003">Cell membrane</keyword>
<evidence type="ECO:0000256" key="4">
    <source>
        <dbReference type="ARBA" id="ARBA00022475"/>
    </source>
</evidence>
<keyword evidence="7" id="KW-0812">Transmembrane</keyword>
<dbReference type="PROSITE" id="PS50110">
    <property type="entry name" value="RESPONSE_REGULATORY"/>
    <property type="match status" value="1"/>
</dbReference>
<dbReference type="Gene3D" id="3.30.450.20">
    <property type="entry name" value="PAS domain"/>
    <property type="match status" value="3"/>
</dbReference>
<feature type="domain" description="PAC" evidence="19">
    <location>
        <begin position="518"/>
        <end position="571"/>
    </location>
</feature>
<feature type="domain" description="PAC" evidence="19">
    <location>
        <begin position="267"/>
        <end position="319"/>
    </location>
</feature>
<evidence type="ECO:0000256" key="3">
    <source>
        <dbReference type="ARBA" id="ARBA00012438"/>
    </source>
</evidence>